<dbReference type="InterPro" id="IPR036513">
    <property type="entry name" value="STAS_dom_sf"/>
</dbReference>
<dbReference type="Gene3D" id="3.30.750.24">
    <property type="entry name" value="STAS domain"/>
    <property type="match status" value="1"/>
</dbReference>
<keyword evidence="3 5" id="KW-1133">Transmembrane helix</keyword>
<feature type="transmembrane region" description="Helical" evidence="5">
    <location>
        <begin position="53"/>
        <end position="71"/>
    </location>
</feature>
<feature type="transmembrane region" description="Helical" evidence="5">
    <location>
        <begin position="380"/>
        <end position="408"/>
    </location>
</feature>
<protein>
    <submittedName>
        <fullName evidence="7">Sulfate permease</fullName>
    </submittedName>
</protein>
<evidence type="ECO:0000256" key="5">
    <source>
        <dbReference type="SAM" id="Phobius"/>
    </source>
</evidence>
<dbReference type="PANTHER" id="PTHR11814">
    <property type="entry name" value="SULFATE TRANSPORTER"/>
    <property type="match status" value="1"/>
</dbReference>
<dbReference type="Pfam" id="PF00916">
    <property type="entry name" value="Sulfate_transp"/>
    <property type="match status" value="1"/>
</dbReference>
<feature type="domain" description="STAS" evidence="6">
    <location>
        <begin position="444"/>
        <end position="546"/>
    </location>
</feature>
<dbReference type="SUPFAM" id="SSF52091">
    <property type="entry name" value="SpoIIaa-like"/>
    <property type="match status" value="1"/>
</dbReference>
<dbReference type="InterPro" id="IPR001902">
    <property type="entry name" value="SLC26A/SulP_fam"/>
</dbReference>
<dbReference type="PROSITE" id="PS50801">
    <property type="entry name" value="STAS"/>
    <property type="match status" value="1"/>
</dbReference>
<evidence type="ECO:0000256" key="3">
    <source>
        <dbReference type="ARBA" id="ARBA00022989"/>
    </source>
</evidence>
<evidence type="ECO:0000313" key="8">
    <source>
        <dbReference type="Proteomes" id="UP001221302"/>
    </source>
</evidence>
<dbReference type="RefSeq" id="WP_321536148.1">
    <property type="nucleotide sequence ID" value="NZ_JARGDL010000013.1"/>
</dbReference>
<evidence type="ECO:0000256" key="1">
    <source>
        <dbReference type="ARBA" id="ARBA00004141"/>
    </source>
</evidence>
<gene>
    <name evidence="7" type="primary">sulP</name>
    <name evidence="7" type="ORF">P0M35_09455</name>
</gene>
<dbReference type="NCBIfam" id="TIGR00815">
    <property type="entry name" value="sulP"/>
    <property type="match status" value="1"/>
</dbReference>
<reference evidence="7" key="1">
    <citation type="submission" date="2023-03" db="EMBL/GenBank/DDBJ databases">
        <title>Stygiobacter electus gen. nov., sp. nov., facultatively anaerobic thermotolerant bacterium of the class Ignavibacteria from a well of Yessentuki mineral water deposit.</title>
        <authorList>
            <person name="Podosokorskaya O.A."/>
            <person name="Elcheninov A.G."/>
            <person name="Petrova N.F."/>
            <person name="Zavarzina D.G."/>
            <person name="Kublanov I.V."/>
            <person name="Merkel A.Y."/>
        </authorList>
    </citation>
    <scope>NUCLEOTIDE SEQUENCE</scope>
    <source>
        <strain evidence="7">09-Me</strain>
    </source>
</reference>
<evidence type="ECO:0000259" key="6">
    <source>
        <dbReference type="PROSITE" id="PS50801"/>
    </source>
</evidence>
<keyword evidence="8" id="KW-1185">Reference proteome</keyword>
<feature type="transmembrane region" description="Helical" evidence="5">
    <location>
        <begin position="343"/>
        <end position="360"/>
    </location>
</feature>
<feature type="transmembrane region" description="Helical" evidence="5">
    <location>
        <begin position="248"/>
        <end position="272"/>
    </location>
</feature>
<feature type="transmembrane region" description="Helical" evidence="5">
    <location>
        <begin position="91"/>
        <end position="109"/>
    </location>
</feature>
<feature type="transmembrane region" description="Helical" evidence="5">
    <location>
        <begin position="20"/>
        <end position="41"/>
    </location>
</feature>
<accession>A0AAE3TEG0</accession>
<evidence type="ECO:0000256" key="2">
    <source>
        <dbReference type="ARBA" id="ARBA00022692"/>
    </source>
</evidence>
<proteinExistence type="predicted"/>
<feature type="transmembrane region" description="Helical" evidence="5">
    <location>
        <begin position="197"/>
        <end position="216"/>
    </location>
</feature>
<sequence length="571" mass="62044">MSLLKPKLLTTLKDYNKKQFIADATAGVIVGIVALPLAIAFGIASGVTPEKGIITAIIAGFIISALGGSRVQIGGPTGAFIIIVYGIMQQYGYTGLAIATIMSGIILVIMGVARFGSLIKFIPYPVVVGFTSGIALLIFSTQIKDFFGLQIKNVPAEFHEKWIVYFQNFSTINFYVFGIAALALLIMIFWPKVTHRIPGSLIAIIVTTLIVIIFKLPVDTIGSRFGEIPSNLPAPHGFELSLSVIRNLIGPATVIAILAAIESLLSAVVADGMIGGKHRSNMELIAQGIANIASPIFGGIPATGAIARTATNIKNGGRTPVAGVIHSITLLLIMLFFGNYARLIPMATLAAILVIVAYNMSEWHEFVSLMKSPKSDIVVLLTTFFLTVIFDLTIAIEIGMVLSVLLFMKRMAEVSNVSVVTRELEDEEEQPDPNSLDRKSIPKGVEVFEINGPFFFGAAKKFKEQMEIVEDPPKVRIIRMRNVPAIDATGLQTLKDFYYDAKKNNTHIILSGVHTQPLYAMTQAGIFDLYGEENIHGNIDDALDRAREILGLPKLGRPKDFVPTVKREMNN</sequence>
<evidence type="ECO:0000313" key="7">
    <source>
        <dbReference type="EMBL" id="MDF1612377.1"/>
    </source>
</evidence>
<organism evidence="7 8">
    <name type="scientific">Stygiobacter electus</name>
    <dbReference type="NCBI Taxonomy" id="3032292"/>
    <lineage>
        <taxon>Bacteria</taxon>
        <taxon>Pseudomonadati</taxon>
        <taxon>Ignavibacteriota</taxon>
        <taxon>Ignavibacteria</taxon>
        <taxon>Ignavibacteriales</taxon>
        <taxon>Melioribacteraceae</taxon>
        <taxon>Stygiobacter</taxon>
    </lineage>
</organism>
<feature type="transmembrane region" description="Helical" evidence="5">
    <location>
        <begin position="319"/>
        <end position="336"/>
    </location>
</feature>
<dbReference type="EMBL" id="JARGDL010000013">
    <property type="protein sequence ID" value="MDF1612377.1"/>
    <property type="molecule type" value="Genomic_DNA"/>
</dbReference>
<feature type="transmembrane region" description="Helical" evidence="5">
    <location>
        <begin position="284"/>
        <end position="307"/>
    </location>
</feature>
<keyword evidence="2 5" id="KW-0812">Transmembrane</keyword>
<dbReference type="Pfam" id="PF01740">
    <property type="entry name" value="STAS"/>
    <property type="match status" value="1"/>
</dbReference>
<dbReference type="CDD" id="cd07042">
    <property type="entry name" value="STAS_SulP_like_sulfate_transporter"/>
    <property type="match status" value="1"/>
</dbReference>
<keyword evidence="4 5" id="KW-0472">Membrane</keyword>
<name>A0AAE3TEG0_9BACT</name>
<feature type="transmembrane region" description="Helical" evidence="5">
    <location>
        <begin position="121"/>
        <end position="139"/>
    </location>
</feature>
<dbReference type="InterPro" id="IPR002645">
    <property type="entry name" value="STAS_dom"/>
</dbReference>
<dbReference type="GO" id="GO:0016020">
    <property type="term" value="C:membrane"/>
    <property type="evidence" value="ECO:0007669"/>
    <property type="project" value="UniProtKB-SubCell"/>
</dbReference>
<comment type="subcellular location">
    <subcellularLocation>
        <location evidence="1">Membrane</location>
        <topology evidence="1">Multi-pass membrane protein</topology>
    </subcellularLocation>
</comment>
<dbReference type="InterPro" id="IPR011547">
    <property type="entry name" value="SLC26A/SulP_dom"/>
</dbReference>
<dbReference type="Proteomes" id="UP001221302">
    <property type="component" value="Unassembled WGS sequence"/>
</dbReference>
<feature type="transmembrane region" description="Helical" evidence="5">
    <location>
        <begin position="172"/>
        <end position="190"/>
    </location>
</feature>
<evidence type="ECO:0000256" key="4">
    <source>
        <dbReference type="ARBA" id="ARBA00023136"/>
    </source>
</evidence>
<dbReference type="GO" id="GO:0055085">
    <property type="term" value="P:transmembrane transport"/>
    <property type="evidence" value="ECO:0007669"/>
    <property type="project" value="InterPro"/>
</dbReference>
<dbReference type="AlphaFoldDB" id="A0AAE3TEG0"/>
<comment type="caution">
    <text evidence="7">The sequence shown here is derived from an EMBL/GenBank/DDBJ whole genome shotgun (WGS) entry which is preliminary data.</text>
</comment>